<dbReference type="EMBL" id="JAQIZT010000016">
    <property type="protein sequence ID" value="KAJ6967816.1"/>
    <property type="molecule type" value="Genomic_DNA"/>
</dbReference>
<dbReference type="Proteomes" id="UP001164929">
    <property type="component" value="Chromosome 16"/>
</dbReference>
<name>A0AAD6LIY9_9ROSI</name>
<protein>
    <submittedName>
        <fullName evidence="1">Uncharacterized protein</fullName>
    </submittedName>
</protein>
<accession>A0AAD6LIY9</accession>
<organism evidence="1 2">
    <name type="scientific">Populus alba x Populus x berolinensis</name>
    <dbReference type="NCBI Taxonomy" id="444605"/>
    <lineage>
        <taxon>Eukaryota</taxon>
        <taxon>Viridiplantae</taxon>
        <taxon>Streptophyta</taxon>
        <taxon>Embryophyta</taxon>
        <taxon>Tracheophyta</taxon>
        <taxon>Spermatophyta</taxon>
        <taxon>Magnoliopsida</taxon>
        <taxon>eudicotyledons</taxon>
        <taxon>Gunneridae</taxon>
        <taxon>Pentapetalae</taxon>
        <taxon>rosids</taxon>
        <taxon>fabids</taxon>
        <taxon>Malpighiales</taxon>
        <taxon>Salicaceae</taxon>
        <taxon>Saliceae</taxon>
        <taxon>Populus</taxon>
    </lineage>
</organism>
<gene>
    <name evidence="1" type="ORF">NC653_035906</name>
</gene>
<proteinExistence type="predicted"/>
<dbReference type="AlphaFoldDB" id="A0AAD6LIY9"/>
<keyword evidence="2" id="KW-1185">Reference proteome</keyword>
<evidence type="ECO:0000313" key="1">
    <source>
        <dbReference type="EMBL" id="KAJ6967816.1"/>
    </source>
</evidence>
<sequence length="59" mass="6684">MYGESLTSHMKTDPSPQIIDQRAIKIKIKIDMVRQIETKNKSSNITCTWSLCCLSLGQV</sequence>
<comment type="caution">
    <text evidence="1">The sequence shown here is derived from an EMBL/GenBank/DDBJ whole genome shotgun (WGS) entry which is preliminary data.</text>
</comment>
<evidence type="ECO:0000313" key="2">
    <source>
        <dbReference type="Proteomes" id="UP001164929"/>
    </source>
</evidence>
<reference evidence="1 2" key="1">
    <citation type="journal article" date="2023" name="Mol. Ecol. Resour.">
        <title>Chromosome-level genome assembly of a triploid poplar Populus alba 'Berolinensis'.</title>
        <authorList>
            <person name="Chen S."/>
            <person name="Yu Y."/>
            <person name="Wang X."/>
            <person name="Wang S."/>
            <person name="Zhang T."/>
            <person name="Zhou Y."/>
            <person name="He R."/>
            <person name="Meng N."/>
            <person name="Wang Y."/>
            <person name="Liu W."/>
            <person name="Liu Z."/>
            <person name="Liu J."/>
            <person name="Guo Q."/>
            <person name="Huang H."/>
            <person name="Sederoff R.R."/>
            <person name="Wang G."/>
            <person name="Qu G."/>
            <person name="Chen S."/>
        </authorList>
    </citation>
    <scope>NUCLEOTIDE SEQUENCE [LARGE SCALE GENOMIC DNA]</scope>
    <source>
        <strain evidence="1">SC-2020</strain>
    </source>
</reference>